<reference evidence="1 2" key="1">
    <citation type="journal article" date="2009" name="PLoS ONE">
        <title>Genome analysis of the anaerobic thermohalophilic bacterium Halothermothrix orenii.</title>
        <authorList>
            <person name="Mavromatis K."/>
            <person name="Ivanova N."/>
            <person name="Anderson I."/>
            <person name="Lykidis A."/>
            <person name="Hooper S.D."/>
            <person name="Sun H."/>
            <person name="Kunin V."/>
            <person name="Lapidus A."/>
            <person name="Hugenholtz P."/>
            <person name="Patel B."/>
            <person name="Kyrpides N.C."/>
        </authorList>
    </citation>
    <scope>NUCLEOTIDE SEQUENCE [LARGE SCALE GENOMIC DNA]</scope>
    <source>
        <strain evidence="2">H 168 / OCM 544 / DSM 9562</strain>
    </source>
</reference>
<dbReference type="Proteomes" id="UP000000719">
    <property type="component" value="Chromosome"/>
</dbReference>
<evidence type="ECO:0000313" key="2">
    <source>
        <dbReference type="Proteomes" id="UP000000719"/>
    </source>
</evidence>
<accession>B8CXU3</accession>
<dbReference type="HOGENOM" id="CLU_2422874_0_0_9"/>
<organism evidence="1 2">
    <name type="scientific">Halothermothrix orenii (strain H 168 / OCM 544 / DSM 9562)</name>
    <dbReference type="NCBI Taxonomy" id="373903"/>
    <lineage>
        <taxon>Bacteria</taxon>
        <taxon>Bacillati</taxon>
        <taxon>Bacillota</taxon>
        <taxon>Clostridia</taxon>
        <taxon>Halanaerobiales</taxon>
        <taxon>Halothermotrichaceae</taxon>
        <taxon>Halothermothrix</taxon>
    </lineage>
</organism>
<dbReference type="EMBL" id="CP001098">
    <property type="protein sequence ID" value="ACL70112.1"/>
    <property type="molecule type" value="Genomic_DNA"/>
</dbReference>
<name>B8CXU3_HALOH</name>
<evidence type="ECO:0000313" key="1">
    <source>
        <dbReference type="EMBL" id="ACL70112.1"/>
    </source>
</evidence>
<dbReference type="AlphaFoldDB" id="B8CXU3"/>
<evidence type="ECO:0008006" key="3">
    <source>
        <dbReference type="Google" id="ProtNLM"/>
    </source>
</evidence>
<sequence length="91" mass="10595">MLYLSPVPVTPIEKLTEKLYNSFPHFSDKKFGFPIYHMTIAFGQKIEENRRIIEEYFAKFGKTPLVLKAGKIGIYIKKGNDWSEYISFDLG</sequence>
<protein>
    <recommendedName>
        <fullName evidence="3">2'-5' RNA ligase</fullName>
    </recommendedName>
</protein>
<dbReference type="KEGG" id="hor:Hore_13620"/>
<keyword evidence="2" id="KW-1185">Reference proteome</keyword>
<proteinExistence type="predicted"/>
<gene>
    <name evidence="1" type="ordered locus">Hore_13620</name>
</gene>